<dbReference type="AlphaFoldDB" id="A0A8G0LER8"/>
<evidence type="ECO:0000256" key="1">
    <source>
        <dbReference type="SAM" id="Phobius"/>
    </source>
</evidence>
<keyword evidence="1" id="KW-0472">Membrane</keyword>
<dbReference type="Pfam" id="PF23670">
    <property type="entry name" value="PIGBOS1"/>
    <property type="match status" value="1"/>
</dbReference>
<dbReference type="EMBL" id="CP075867">
    <property type="protein sequence ID" value="QYT00737.1"/>
    <property type="molecule type" value="Genomic_DNA"/>
</dbReference>
<protein>
    <submittedName>
        <fullName evidence="2">Uncharacterized protein</fullName>
    </submittedName>
</protein>
<evidence type="ECO:0000313" key="2">
    <source>
        <dbReference type="EMBL" id="QYT00737.1"/>
    </source>
</evidence>
<name>A0A8G0LER8_9HYPO</name>
<gene>
    <name evidence="2" type="ORF">H0G86_007814</name>
</gene>
<dbReference type="InterPro" id="IPR057394">
    <property type="entry name" value="PIGBOS1"/>
</dbReference>
<organism evidence="2 3">
    <name type="scientific">Trichoderma simmonsii</name>
    <dbReference type="NCBI Taxonomy" id="1491479"/>
    <lineage>
        <taxon>Eukaryota</taxon>
        <taxon>Fungi</taxon>
        <taxon>Dikarya</taxon>
        <taxon>Ascomycota</taxon>
        <taxon>Pezizomycotina</taxon>
        <taxon>Sordariomycetes</taxon>
        <taxon>Hypocreomycetidae</taxon>
        <taxon>Hypocreales</taxon>
        <taxon>Hypocreaceae</taxon>
        <taxon>Trichoderma</taxon>
    </lineage>
</organism>
<sequence length="93" mass="10498">MSTNSPFSYLGDNPNLYTTQIYNTIHPQLYITDISHCRLYFAHIMSGGFQRALPLALTVFCGVVGGFYTFQPLFAPQDQSPTEKAQETTRTKK</sequence>
<keyword evidence="3" id="KW-1185">Reference proteome</keyword>
<reference evidence="2 3" key="1">
    <citation type="journal article" date="2021" name="BMC Genomics">
        <title>Telomere-to-telomere genome assembly of asparaginase-producing Trichoderma simmonsii.</title>
        <authorList>
            <person name="Chung D."/>
            <person name="Kwon Y.M."/>
            <person name="Yang Y."/>
        </authorList>
    </citation>
    <scope>NUCLEOTIDE SEQUENCE [LARGE SCALE GENOMIC DNA]</scope>
    <source>
        <strain evidence="2 3">GH-Sj1</strain>
    </source>
</reference>
<feature type="transmembrane region" description="Helical" evidence="1">
    <location>
        <begin position="52"/>
        <end position="70"/>
    </location>
</feature>
<dbReference type="Proteomes" id="UP000826661">
    <property type="component" value="Chromosome IV"/>
</dbReference>
<keyword evidence="1" id="KW-0812">Transmembrane</keyword>
<evidence type="ECO:0000313" key="3">
    <source>
        <dbReference type="Proteomes" id="UP000826661"/>
    </source>
</evidence>
<accession>A0A8G0LER8</accession>
<keyword evidence="1" id="KW-1133">Transmembrane helix</keyword>
<proteinExistence type="predicted"/>